<gene>
    <name evidence="1" type="ordered locus">MLP_07510</name>
</gene>
<evidence type="ECO:0000313" key="1">
    <source>
        <dbReference type="EMBL" id="BAK33765.1"/>
    </source>
</evidence>
<name>F5XL77_MICPN</name>
<sequence length="103" mass="10951">MPEVRSDPVRLLSELVAIDSVNPGLVPAADLASRLGAELGTNATFDAPYWMEAPLWQQLCPTLICGPSGGGIHAADEWVDLRQVVALSTALVTVLGDWRPDAD</sequence>
<keyword evidence="2" id="KW-1185">Reference proteome</keyword>
<dbReference type="HOGENOM" id="CLU_2260523_0_0_11"/>
<accession>F5XL77</accession>
<evidence type="ECO:0008006" key="3">
    <source>
        <dbReference type="Google" id="ProtNLM"/>
    </source>
</evidence>
<dbReference type="AlphaFoldDB" id="F5XL77"/>
<dbReference type="OrthoDB" id="7055905at2"/>
<evidence type="ECO:0000313" key="2">
    <source>
        <dbReference type="Proteomes" id="UP000007947"/>
    </source>
</evidence>
<reference evidence="1 2" key="1">
    <citation type="submission" date="2011-05" db="EMBL/GenBank/DDBJ databases">
        <title>Whole genome sequence of Microlunatus phosphovorus NM-1.</title>
        <authorList>
            <person name="Hosoyama A."/>
            <person name="Sasaki K."/>
            <person name="Harada T."/>
            <person name="Igarashi R."/>
            <person name="Kawakoshi A."/>
            <person name="Sasagawa M."/>
            <person name="Fukada J."/>
            <person name="Nakamura S."/>
            <person name="Katano Y."/>
            <person name="Hanada S."/>
            <person name="Kamagata Y."/>
            <person name="Nakamura N."/>
            <person name="Yamazaki S."/>
            <person name="Fujita N."/>
        </authorList>
    </citation>
    <scope>NUCLEOTIDE SEQUENCE [LARGE SCALE GENOMIC DNA]</scope>
    <source>
        <strain evidence="2">ATCC 700054 / DSM 10555 / JCM 9379 / NBRC 101784 / NCIMB 13414 / VKM Ac-1990 / NM-1</strain>
    </source>
</reference>
<dbReference type="eggNOG" id="COG0624">
    <property type="taxonomic scope" value="Bacteria"/>
</dbReference>
<dbReference type="KEGG" id="mph:MLP_07510"/>
<protein>
    <recommendedName>
        <fullName evidence="3">Peptidase M20 family protein</fullName>
    </recommendedName>
</protein>
<dbReference type="Gene3D" id="3.40.630.10">
    <property type="entry name" value="Zn peptidases"/>
    <property type="match status" value="1"/>
</dbReference>
<dbReference type="Proteomes" id="UP000007947">
    <property type="component" value="Chromosome"/>
</dbReference>
<dbReference type="STRING" id="1032480.MLP_07510"/>
<dbReference type="RefSeq" id="WP_013861652.1">
    <property type="nucleotide sequence ID" value="NC_015635.1"/>
</dbReference>
<dbReference type="SUPFAM" id="SSF53187">
    <property type="entry name" value="Zn-dependent exopeptidases"/>
    <property type="match status" value="1"/>
</dbReference>
<organism evidence="1 2">
    <name type="scientific">Microlunatus phosphovorus (strain ATCC 700054 / DSM 10555 / JCM 9379 / NBRC 101784 / NCIMB 13414 / VKM Ac-1990 / NM-1)</name>
    <dbReference type="NCBI Taxonomy" id="1032480"/>
    <lineage>
        <taxon>Bacteria</taxon>
        <taxon>Bacillati</taxon>
        <taxon>Actinomycetota</taxon>
        <taxon>Actinomycetes</taxon>
        <taxon>Propionibacteriales</taxon>
        <taxon>Propionibacteriaceae</taxon>
        <taxon>Microlunatus</taxon>
    </lineage>
</organism>
<proteinExistence type="predicted"/>
<dbReference type="EMBL" id="AP012204">
    <property type="protein sequence ID" value="BAK33765.1"/>
    <property type="molecule type" value="Genomic_DNA"/>
</dbReference>